<evidence type="ECO:0000259" key="5">
    <source>
        <dbReference type="Pfam" id="PF07992"/>
    </source>
</evidence>
<evidence type="ECO:0000256" key="4">
    <source>
        <dbReference type="ARBA" id="ARBA00029440"/>
    </source>
</evidence>
<evidence type="ECO:0000256" key="3">
    <source>
        <dbReference type="ARBA" id="ARBA00023164"/>
    </source>
</evidence>
<dbReference type="Pfam" id="PF07992">
    <property type="entry name" value="Pyr_redox_2"/>
    <property type="match status" value="1"/>
</dbReference>
<dbReference type="InterPro" id="IPR028261">
    <property type="entry name" value="DPD_II"/>
</dbReference>
<dbReference type="InterPro" id="IPR023753">
    <property type="entry name" value="FAD/NAD-binding_dom"/>
</dbReference>
<dbReference type="SUPFAM" id="SSF51971">
    <property type="entry name" value="Nucleotide-binding domain"/>
    <property type="match status" value="2"/>
</dbReference>
<keyword evidence="1" id="KW-0028">Amino-acid biosynthesis</keyword>
<name>A0A1J0GGA6_9CLOT</name>
<proteinExistence type="predicted"/>
<dbReference type="InterPro" id="IPR009051">
    <property type="entry name" value="Helical_ferredxn"/>
</dbReference>
<dbReference type="GO" id="GO:0016639">
    <property type="term" value="F:oxidoreductase activity, acting on the CH-NH2 group of donors, NAD or NADP as acceptor"/>
    <property type="evidence" value="ECO:0007669"/>
    <property type="project" value="InterPro"/>
</dbReference>
<dbReference type="SUPFAM" id="SSF46548">
    <property type="entry name" value="alpha-helical ferredoxin"/>
    <property type="match status" value="1"/>
</dbReference>
<dbReference type="STRING" id="1552.A7L45_10210"/>
<dbReference type="Gene3D" id="1.10.1060.10">
    <property type="entry name" value="Alpha-helical ferredoxin"/>
    <property type="match status" value="1"/>
</dbReference>
<dbReference type="GO" id="GO:0051536">
    <property type="term" value="F:iron-sulfur cluster binding"/>
    <property type="evidence" value="ECO:0007669"/>
    <property type="project" value="InterPro"/>
</dbReference>
<comment type="pathway">
    <text evidence="4">Amino-acid biosynthesis.</text>
</comment>
<gene>
    <name evidence="7" type="primary">gltD</name>
    <name evidence="7" type="ORF">A7L45_10210</name>
</gene>
<dbReference type="InterPro" id="IPR051394">
    <property type="entry name" value="Glutamate_Synthase"/>
</dbReference>
<accession>A0A1J0GGA6</accession>
<dbReference type="Pfam" id="PF14691">
    <property type="entry name" value="Fer4_20"/>
    <property type="match status" value="1"/>
</dbReference>
<feature type="domain" description="Dihydroprymidine dehydrogenase" evidence="6">
    <location>
        <begin position="24"/>
        <end position="131"/>
    </location>
</feature>
<keyword evidence="3" id="KW-0314">Glutamate biosynthesis</keyword>
<dbReference type="InterPro" id="IPR036188">
    <property type="entry name" value="FAD/NAD-bd_sf"/>
</dbReference>
<dbReference type="PANTHER" id="PTHR43100:SF1">
    <property type="entry name" value="GLUTAMATE SYNTHASE [NADPH] SMALL CHAIN"/>
    <property type="match status" value="1"/>
</dbReference>
<dbReference type="OrthoDB" id="9803192at2"/>
<sequence>MGKLQGFREFKRETAKKRPVKDRVKDSKELFIKFPVDKLRQQGARCMECGVPFCNWGCPLGNLIPDWNDMVYKEKWEKAYDRLTLTNNFPEFTGRICPAPCEGSCTLGVNRDPIAIKEIELNIIEKAFEEGWTNPQEPRVRTGKKVAVIGSGPSGLAAAAELNSVGHDVTVFERDDEIGGLLRYGIPDFKLDKSIVERRVNFMKEEGVNFKTNINVGVDYSAKDLLAQFDAVALTGGSTIPRDLKVEGRNLNGVHFAMDYLKQQNRRVSGKEIETTEINAKDKVVLVLGGGDTGSDCIGTAIRQGAKSVYQYEIMPKPPTNRDDSMPWPTYPRTLKTTTSHEEGCNRDWNVTTRKLTGEDGFVNTLHATRVEWTHTEKGMQMVEIPGSEFELKVDLVILAMGFLHPQHEGLLTDLDLDFDNRGNVVVDENYMTKTKGVFAAGDMKKGQSLVVWAIYEGRLVTKNIDEYLMGETSLRG</sequence>
<dbReference type="EMBL" id="CP015756">
    <property type="protein sequence ID" value="APC40412.1"/>
    <property type="molecule type" value="Genomic_DNA"/>
</dbReference>
<dbReference type="PANTHER" id="PTHR43100">
    <property type="entry name" value="GLUTAMATE SYNTHASE [NADPH] SMALL CHAIN"/>
    <property type="match status" value="1"/>
</dbReference>
<evidence type="ECO:0000256" key="1">
    <source>
        <dbReference type="ARBA" id="ARBA00022605"/>
    </source>
</evidence>
<dbReference type="Gene3D" id="3.50.50.60">
    <property type="entry name" value="FAD/NAD(P)-binding domain"/>
    <property type="match status" value="2"/>
</dbReference>
<keyword evidence="8" id="KW-1185">Reference proteome</keyword>
<reference evidence="8" key="1">
    <citation type="journal article" date="2016" name="Front. Microbiol.">
        <title>Complete Genome Sequence of Clostridium estertheticum DSM 8809, a Microbe Identified in Spoiled Vacuum Packed Beef.</title>
        <authorList>
            <person name="Yu Z."/>
            <person name="Gunn L."/>
            <person name="Brennan E."/>
            <person name="Reid R."/>
            <person name="Wall P.G."/>
            <person name="Gaora O.P."/>
            <person name="Hurley D."/>
            <person name="Bolton D."/>
            <person name="Fanning S."/>
        </authorList>
    </citation>
    <scope>NUCLEOTIDE SEQUENCE [LARGE SCALE GENOMIC DNA]</scope>
    <source>
        <strain evidence="8">DSM 8809</strain>
    </source>
</reference>
<dbReference type="Proteomes" id="UP000182569">
    <property type="component" value="Chromosome"/>
</dbReference>
<dbReference type="GO" id="GO:0006537">
    <property type="term" value="P:glutamate biosynthetic process"/>
    <property type="evidence" value="ECO:0007669"/>
    <property type="project" value="UniProtKB-KW"/>
</dbReference>
<dbReference type="KEGG" id="ceu:A7L45_10210"/>
<organism evidence="7 8">
    <name type="scientific">Clostridium estertheticum subsp. estertheticum</name>
    <dbReference type="NCBI Taxonomy" id="1552"/>
    <lineage>
        <taxon>Bacteria</taxon>
        <taxon>Bacillati</taxon>
        <taxon>Bacillota</taxon>
        <taxon>Clostridia</taxon>
        <taxon>Eubacteriales</taxon>
        <taxon>Clostridiaceae</taxon>
        <taxon>Clostridium</taxon>
    </lineage>
</organism>
<dbReference type="AlphaFoldDB" id="A0A1J0GGA6"/>
<dbReference type="NCBIfam" id="TIGR01317">
    <property type="entry name" value="GOGAT_sm_gam"/>
    <property type="match status" value="1"/>
</dbReference>
<dbReference type="RefSeq" id="WP_071612702.1">
    <property type="nucleotide sequence ID" value="NZ_CP015756.1"/>
</dbReference>
<feature type="domain" description="FAD/NAD(P)-binding" evidence="5">
    <location>
        <begin position="144"/>
        <end position="458"/>
    </location>
</feature>
<evidence type="ECO:0000259" key="6">
    <source>
        <dbReference type="Pfam" id="PF14691"/>
    </source>
</evidence>
<dbReference type="InterPro" id="IPR006005">
    <property type="entry name" value="Glut_synth_ssu1"/>
</dbReference>
<keyword evidence="2" id="KW-0560">Oxidoreductase</keyword>
<evidence type="ECO:0000256" key="2">
    <source>
        <dbReference type="ARBA" id="ARBA00023002"/>
    </source>
</evidence>
<evidence type="ECO:0000313" key="7">
    <source>
        <dbReference type="EMBL" id="APC40412.1"/>
    </source>
</evidence>
<protein>
    <submittedName>
        <fullName evidence="7">Glutamate synthase</fullName>
    </submittedName>
</protein>
<dbReference type="PRINTS" id="PR00419">
    <property type="entry name" value="ADXRDTASE"/>
</dbReference>
<evidence type="ECO:0000313" key="8">
    <source>
        <dbReference type="Proteomes" id="UP000182569"/>
    </source>
</evidence>